<dbReference type="InterPro" id="IPR011009">
    <property type="entry name" value="Kinase-like_dom_sf"/>
</dbReference>
<dbReference type="GO" id="GO:0005524">
    <property type="term" value="F:ATP binding"/>
    <property type="evidence" value="ECO:0007669"/>
    <property type="project" value="UniProtKB-UniRule"/>
</dbReference>
<dbReference type="InterPro" id="IPR030616">
    <property type="entry name" value="Aur-like"/>
</dbReference>
<feature type="compositionally biased region" description="Polar residues" evidence="10">
    <location>
        <begin position="79"/>
        <end position="94"/>
    </location>
</feature>
<feature type="domain" description="Protein kinase" evidence="12">
    <location>
        <begin position="273"/>
        <end position="547"/>
    </location>
</feature>
<dbReference type="AlphaFoldDB" id="A0A9N8ZG55"/>
<name>A0A9N8ZG55_9GLOM</name>
<keyword evidence="11" id="KW-1133">Transmembrane helix</keyword>
<feature type="region of interest" description="Disordered" evidence="10">
    <location>
        <begin position="110"/>
        <end position="130"/>
    </location>
</feature>
<dbReference type="PANTHER" id="PTHR24350">
    <property type="entry name" value="SERINE/THREONINE-PROTEIN KINASE IAL-RELATED"/>
    <property type="match status" value="1"/>
</dbReference>
<dbReference type="Proteomes" id="UP000789342">
    <property type="component" value="Unassembled WGS sequence"/>
</dbReference>
<organism evidence="13 14">
    <name type="scientific">Acaulospora morrowiae</name>
    <dbReference type="NCBI Taxonomy" id="94023"/>
    <lineage>
        <taxon>Eukaryota</taxon>
        <taxon>Fungi</taxon>
        <taxon>Fungi incertae sedis</taxon>
        <taxon>Mucoromycota</taxon>
        <taxon>Glomeromycotina</taxon>
        <taxon>Glomeromycetes</taxon>
        <taxon>Diversisporales</taxon>
        <taxon>Acaulosporaceae</taxon>
        <taxon>Acaulospora</taxon>
    </lineage>
</organism>
<evidence type="ECO:0000256" key="10">
    <source>
        <dbReference type="SAM" id="MobiDB-lite"/>
    </source>
</evidence>
<evidence type="ECO:0000259" key="12">
    <source>
        <dbReference type="PROSITE" id="PS50011"/>
    </source>
</evidence>
<evidence type="ECO:0000256" key="5">
    <source>
        <dbReference type="ARBA" id="ARBA00022840"/>
    </source>
</evidence>
<feature type="binding site" evidence="7">
    <location>
        <position position="424"/>
    </location>
    <ligand>
        <name>ATP</name>
        <dbReference type="ChEBI" id="CHEBI:30616"/>
    </ligand>
</feature>
<comment type="caution">
    <text evidence="13">The sequence shown here is derived from an EMBL/GenBank/DDBJ whole genome shotgun (WGS) entry which is preliminary data.</text>
</comment>
<feature type="compositionally biased region" description="Low complexity" evidence="10">
    <location>
        <begin position="43"/>
        <end position="68"/>
    </location>
</feature>
<dbReference type="InterPro" id="IPR017441">
    <property type="entry name" value="Protein_kinase_ATP_BS"/>
</dbReference>
<feature type="active site" description="Proton acceptor" evidence="6">
    <location>
        <position position="398"/>
    </location>
</feature>
<feature type="compositionally biased region" description="Basic and acidic residues" evidence="10">
    <location>
        <begin position="236"/>
        <end position="245"/>
    </location>
</feature>
<gene>
    <name evidence="13" type="ORF">AMORRO_LOCUS2655</name>
</gene>
<reference evidence="13" key="1">
    <citation type="submission" date="2021-06" db="EMBL/GenBank/DDBJ databases">
        <authorList>
            <person name="Kallberg Y."/>
            <person name="Tangrot J."/>
            <person name="Rosling A."/>
        </authorList>
    </citation>
    <scope>NUCLEOTIDE SEQUENCE</scope>
    <source>
        <strain evidence="13">CL551</strain>
    </source>
</reference>
<dbReference type="Pfam" id="PF00069">
    <property type="entry name" value="Pkinase"/>
    <property type="match status" value="1"/>
</dbReference>
<dbReference type="InterPro" id="IPR008271">
    <property type="entry name" value="Ser/Thr_kinase_AS"/>
</dbReference>
<keyword evidence="11" id="KW-0812">Transmembrane</keyword>
<keyword evidence="3 7" id="KW-0547">Nucleotide-binding</keyword>
<evidence type="ECO:0000256" key="3">
    <source>
        <dbReference type="ARBA" id="ARBA00022741"/>
    </source>
</evidence>
<evidence type="ECO:0000256" key="7">
    <source>
        <dbReference type="PIRSR" id="PIRSR630616-2"/>
    </source>
</evidence>
<dbReference type="OrthoDB" id="289250at2759"/>
<dbReference type="FunFam" id="3.30.200.20:FF:000003">
    <property type="entry name" value="Non-specific serine/threonine protein kinase"/>
    <property type="match status" value="1"/>
</dbReference>
<keyword evidence="4" id="KW-0418">Kinase</keyword>
<dbReference type="GO" id="GO:0004674">
    <property type="term" value="F:protein serine/threonine kinase activity"/>
    <property type="evidence" value="ECO:0007669"/>
    <property type="project" value="UniProtKB-KW"/>
</dbReference>
<keyword evidence="11" id="KW-0472">Membrane</keyword>
<feature type="binding site" evidence="7 9">
    <location>
        <position position="302"/>
    </location>
    <ligand>
        <name>ATP</name>
        <dbReference type="ChEBI" id="CHEBI:30616"/>
    </ligand>
</feature>
<evidence type="ECO:0000256" key="2">
    <source>
        <dbReference type="ARBA" id="ARBA00022679"/>
    </source>
</evidence>
<evidence type="ECO:0000256" key="4">
    <source>
        <dbReference type="ARBA" id="ARBA00022777"/>
    </source>
</evidence>
<feature type="region of interest" description="Disordered" evidence="10">
    <location>
        <begin position="211"/>
        <end position="249"/>
    </location>
</feature>
<dbReference type="PROSITE" id="PS50011">
    <property type="entry name" value="PROTEIN_KINASE_DOM"/>
    <property type="match status" value="1"/>
</dbReference>
<evidence type="ECO:0000313" key="13">
    <source>
        <dbReference type="EMBL" id="CAG8488364.1"/>
    </source>
</evidence>
<dbReference type="Gene3D" id="1.10.510.10">
    <property type="entry name" value="Transferase(Phosphotransferase) domain 1"/>
    <property type="match status" value="1"/>
</dbReference>
<evidence type="ECO:0000256" key="11">
    <source>
        <dbReference type="SAM" id="Phobius"/>
    </source>
</evidence>
<evidence type="ECO:0000256" key="8">
    <source>
        <dbReference type="PIRSR" id="PIRSR630616-3"/>
    </source>
</evidence>
<feature type="cross-link" description="Glycyl lysine isopeptide (Lys-Gly) (interchain with G-Cter in SUMO2)" evidence="8">
    <location>
        <position position="400"/>
    </location>
</feature>
<proteinExistence type="predicted"/>
<feature type="region of interest" description="Disordered" evidence="10">
    <location>
        <begin position="31"/>
        <end position="98"/>
    </location>
</feature>
<dbReference type="EMBL" id="CAJVPV010001158">
    <property type="protein sequence ID" value="CAG8488364.1"/>
    <property type="molecule type" value="Genomic_DNA"/>
</dbReference>
<evidence type="ECO:0000313" key="14">
    <source>
        <dbReference type="Proteomes" id="UP000789342"/>
    </source>
</evidence>
<dbReference type="InterPro" id="IPR000719">
    <property type="entry name" value="Prot_kinase_dom"/>
</dbReference>
<dbReference type="PROSITE" id="PS00107">
    <property type="entry name" value="PROTEIN_KINASE_ATP"/>
    <property type="match status" value="1"/>
</dbReference>
<evidence type="ECO:0000256" key="1">
    <source>
        <dbReference type="ARBA" id="ARBA00022527"/>
    </source>
</evidence>
<dbReference type="CDD" id="cd14003">
    <property type="entry name" value="STKc_AMPK-like"/>
    <property type="match status" value="1"/>
</dbReference>
<protein>
    <submittedName>
        <fullName evidence="13">9352_t:CDS:1</fullName>
    </submittedName>
</protein>
<dbReference type="PROSITE" id="PS00108">
    <property type="entry name" value="PROTEIN_KINASE_ST"/>
    <property type="match status" value="1"/>
</dbReference>
<evidence type="ECO:0000256" key="6">
    <source>
        <dbReference type="PIRSR" id="PIRSR630616-1"/>
    </source>
</evidence>
<feature type="binding site" evidence="7">
    <location>
        <begin position="402"/>
        <end position="403"/>
    </location>
    <ligand>
        <name>ATP</name>
        <dbReference type="ChEBI" id="CHEBI:30616"/>
    </ligand>
</feature>
<sequence length="548" mass="60743">MSIKTMPILSDPAKNLAIENTTRSYDKAFNSSAMDNRKRHACSNSQGVSTSSSVPSSSSLIVSPSPSQSKKKTCDDNATENSTDASSQPVNSSDDVGVIDDLPVITSHISPVLSSSKSNQSLPKGNDNMISVRKTQPPAPPRIATTFVNDAASPLTSERIKKFQHQRVTSDEDALITLPSPATSVHDFPASHHIKHSSIRKRVNSTNLNVEKNSYPHHLSGHRSNSSSEMYHNRPQGKDHSHNDEVGPLNDHSSLQRRLNKLGLANAELIGHYAIIKAIGSGSFSEVKLAMDLKTCKKVAIKMITLKGIEDSDRLKTGVWREVELLKFIDHPNIVSLIDTIDTPSHLCLVLEYVPGGELFDFVNDYYDETTEEDAKHIFLQIVDIVSYLHNSNIVHRDLKLENILLESAFSIENPTKPVIKLTDFGLAKFIDPTSPLSTTRCGSEEYAAPELILAQPYDGRKTDIWALGIILYSLLVGYLPFNQGRRETRKQFCSKIARGDFSFPRSDVGGRRAIISEEAKDLVKRILQRVPEKRPSLSDIKNHPCYE</sequence>
<dbReference type="SMART" id="SM00220">
    <property type="entry name" value="S_TKc"/>
    <property type="match status" value="1"/>
</dbReference>
<keyword evidence="2" id="KW-0808">Transferase</keyword>
<feature type="compositionally biased region" description="Polar residues" evidence="10">
    <location>
        <begin position="110"/>
        <end position="123"/>
    </location>
</feature>
<accession>A0A9N8ZG55</accession>
<keyword evidence="5 7" id="KW-0067">ATP-binding</keyword>
<keyword evidence="14" id="KW-1185">Reference proteome</keyword>
<keyword evidence="1" id="KW-0723">Serine/threonine-protein kinase</keyword>
<dbReference type="FunFam" id="1.10.510.10:FF:000571">
    <property type="entry name" value="Maternal embryonic leucine zipper kinase"/>
    <property type="match status" value="1"/>
</dbReference>
<dbReference type="SUPFAM" id="SSF56112">
    <property type="entry name" value="Protein kinase-like (PK-like)"/>
    <property type="match status" value="1"/>
</dbReference>
<evidence type="ECO:0000256" key="9">
    <source>
        <dbReference type="PROSITE-ProRule" id="PRU10141"/>
    </source>
</evidence>
<feature type="transmembrane region" description="Helical" evidence="11">
    <location>
        <begin position="465"/>
        <end position="482"/>
    </location>
</feature>